<dbReference type="GO" id="GO:0022857">
    <property type="term" value="F:transmembrane transporter activity"/>
    <property type="evidence" value="ECO:0007669"/>
    <property type="project" value="InterPro"/>
</dbReference>
<reference evidence="9 10" key="1">
    <citation type="submission" date="2014-03" db="EMBL/GenBank/DDBJ databases">
        <title>The draft genome sequence of Thalassospira alkalitolerans JCM 18968.</title>
        <authorList>
            <person name="Lai Q."/>
            <person name="Shao Z."/>
        </authorList>
    </citation>
    <scope>NUCLEOTIDE SEQUENCE [LARGE SCALE GENOMIC DNA]</scope>
    <source>
        <strain evidence="9 10">JCM 18968</strain>
    </source>
</reference>
<evidence type="ECO:0000256" key="6">
    <source>
        <dbReference type="ARBA" id="ARBA00022989"/>
    </source>
</evidence>
<evidence type="ECO:0000256" key="4">
    <source>
        <dbReference type="ARBA" id="ARBA00022475"/>
    </source>
</evidence>
<dbReference type="PANTHER" id="PTHR30472">
    <property type="entry name" value="FERRIC ENTEROBACTIN TRANSPORT SYSTEM PERMEASE PROTEIN"/>
    <property type="match status" value="1"/>
</dbReference>
<evidence type="ECO:0000256" key="8">
    <source>
        <dbReference type="SAM" id="Phobius"/>
    </source>
</evidence>
<keyword evidence="4" id="KW-1003">Cell membrane</keyword>
<keyword evidence="5 8" id="KW-0812">Transmembrane</keyword>
<evidence type="ECO:0000256" key="2">
    <source>
        <dbReference type="ARBA" id="ARBA00007935"/>
    </source>
</evidence>
<organism evidence="9 10">
    <name type="scientific">Thalassospira alkalitolerans</name>
    <dbReference type="NCBI Taxonomy" id="1293890"/>
    <lineage>
        <taxon>Bacteria</taxon>
        <taxon>Pseudomonadati</taxon>
        <taxon>Pseudomonadota</taxon>
        <taxon>Alphaproteobacteria</taxon>
        <taxon>Rhodospirillales</taxon>
        <taxon>Thalassospiraceae</taxon>
        <taxon>Thalassospira</taxon>
    </lineage>
</organism>
<keyword evidence="6 8" id="KW-1133">Transmembrane helix</keyword>
<dbReference type="GO" id="GO:0005886">
    <property type="term" value="C:plasma membrane"/>
    <property type="evidence" value="ECO:0007669"/>
    <property type="project" value="UniProtKB-SubCell"/>
</dbReference>
<comment type="caution">
    <text evidence="9">The sequence shown here is derived from an EMBL/GenBank/DDBJ whole genome shotgun (WGS) entry which is preliminary data.</text>
</comment>
<feature type="transmembrane region" description="Helical" evidence="8">
    <location>
        <begin position="170"/>
        <end position="194"/>
    </location>
</feature>
<evidence type="ECO:0000256" key="3">
    <source>
        <dbReference type="ARBA" id="ARBA00022448"/>
    </source>
</evidence>
<protein>
    <recommendedName>
        <fullName evidence="11">Iron ABC transporter permease</fullName>
    </recommendedName>
</protein>
<dbReference type="InterPro" id="IPR037294">
    <property type="entry name" value="ABC_BtuC-like"/>
</dbReference>
<comment type="subcellular location">
    <subcellularLocation>
        <location evidence="1">Cell membrane</location>
        <topology evidence="1">Multi-pass membrane protein</topology>
    </subcellularLocation>
</comment>
<evidence type="ECO:0000313" key="9">
    <source>
        <dbReference type="EMBL" id="OSQ48413.1"/>
    </source>
</evidence>
<dbReference type="InterPro" id="IPR000522">
    <property type="entry name" value="ABC_transptr_permease_BtuC"/>
</dbReference>
<feature type="transmembrane region" description="Helical" evidence="8">
    <location>
        <begin position="63"/>
        <end position="83"/>
    </location>
</feature>
<dbReference type="Proteomes" id="UP000193396">
    <property type="component" value="Unassembled WGS sequence"/>
</dbReference>
<dbReference type="PANTHER" id="PTHR30472:SF1">
    <property type="entry name" value="FE(3+) DICITRATE TRANSPORT SYSTEM PERMEASE PROTEIN FECC-RELATED"/>
    <property type="match status" value="1"/>
</dbReference>
<dbReference type="OrthoDB" id="9811975at2"/>
<evidence type="ECO:0008006" key="11">
    <source>
        <dbReference type="Google" id="ProtNLM"/>
    </source>
</evidence>
<keyword evidence="7 8" id="KW-0472">Membrane</keyword>
<feature type="transmembrane region" description="Helical" evidence="8">
    <location>
        <begin position="261"/>
        <end position="289"/>
    </location>
</feature>
<dbReference type="AlphaFoldDB" id="A0A1Y2LCQ1"/>
<gene>
    <name evidence="9" type="ORF">TALK_09165</name>
</gene>
<feature type="transmembrane region" description="Helical" evidence="8">
    <location>
        <begin position="144"/>
        <end position="164"/>
    </location>
</feature>
<dbReference type="STRING" id="1293890.TALK_09165"/>
<dbReference type="EMBL" id="JFKB01000005">
    <property type="protein sequence ID" value="OSQ48413.1"/>
    <property type="molecule type" value="Genomic_DNA"/>
</dbReference>
<dbReference type="GO" id="GO:0033214">
    <property type="term" value="P:siderophore-iron import into cell"/>
    <property type="evidence" value="ECO:0007669"/>
    <property type="project" value="TreeGrafter"/>
</dbReference>
<comment type="similarity">
    <text evidence="2">Belongs to the binding-protein-dependent transport system permease family. FecCD subfamily.</text>
</comment>
<proteinExistence type="inferred from homology"/>
<name>A0A1Y2LCQ1_9PROT</name>
<feature type="transmembrane region" description="Helical" evidence="8">
    <location>
        <begin position="301"/>
        <end position="324"/>
    </location>
</feature>
<evidence type="ECO:0000256" key="5">
    <source>
        <dbReference type="ARBA" id="ARBA00022692"/>
    </source>
</evidence>
<evidence type="ECO:0000256" key="7">
    <source>
        <dbReference type="ARBA" id="ARBA00023136"/>
    </source>
</evidence>
<keyword evidence="10" id="KW-1185">Reference proteome</keyword>
<feature type="transmembrane region" description="Helical" evidence="8">
    <location>
        <begin position="330"/>
        <end position="349"/>
    </location>
</feature>
<feature type="transmembrane region" description="Helical" evidence="8">
    <location>
        <begin position="215"/>
        <end position="235"/>
    </location>
</feature>
<evidence type="ECO:0000313" key="10">
    <source>
        <dbReference type="Proteomes" id="UP000193396"/>
    </source>
</evidence>
<accession>A0A1Y2LCQ1</accession>
<dbReference type="Gene3D" id="1.10.3470.10">
    <property type="entry name" value="ABC transporter involved in vitamin B12 uptake, BtuC"/>
    <property type="match status" value="1"/>
</dbReference>
<dbReference type="SUPFAM" id="SSF81345">
    <property type="entry name" value="ABC transporter involved in vitamin B12 uptake, BtuC"/>
    <property type="match status" value="1"/>
</dbReference>
<sequence>MSTKRRGAPNAPMALLLVAALVIAALLYLISGPRLIPPSTILSAANAFDPNNFDHRILQSIRFPRLLAAITVGACLGLSGLLLQGLLRNPLGEPHILGLNAGATLAVVVATALPTIPMLPMLPMLPIFPIFPTGISLDGMARPIVAACGGGGVFLATISFASAGKSGMTLLKVTFCGIAFSALAGALTSAILILDDDTLDKVRLWLVGDLSGTRLDTLGASMGLLAVAVGAAFYVSARLNALALGDVVATSLGVSVRRVRFIGIIAAALFAGIAVSIAGPIGFVGLIVPNLVRRFAPDYRASVPLTALCGAVLLVLADLAARLIMLPHEIPTGLATAFVGAPVFIVLVARTIR</sequence>
<keyword evidence="3" id="KW-0813">Transport</keyword>
<feature type="transmembrane region" description="Helical" evidence="8">
    <location>
        <begin position="95"/>
        <end position="113"/>
    </location>
</feature>
<dbReference type="Pfam" id="PF01032">
    <property type="entry name" value="FecCD"/>
    <property type="match status" value="1"/>
</dbReference>
<dbReference type="CDD" id="cd06550">
    <property type="entry name" value="TM_ABC_iron-siderophores_like"/>
    <property type="match status" value="1"/>
</dbReference>
<evidence type="ECO:0000256" key="1">
    <source>
        <dbReference type="ARBA" id="ARBA00004651"/>
    </source>
</evidence>